<protein>
    <submittedName>
        <fullName evidence="6">NLP/P60 family protein</fullName>
    </submittedName>
</protein>
<proteinExistence type="inferred from homology"/>
<dbReference type="InterPro" id="IPR038765">
    <property type="entry name" value="Papain-like_cys_pep_sf"/>
</dbReference>
<dbReference type="PANTHER" id="PTHR47053">
    <property type="entry name" value="MUREIN DD-ENDOPEPTIDASE MEPH-RELATED"/>
    <property type="match status" value="1"/>
</dbReference>
<keyword evidence="3" id="KW-0378">Hydrolase</keyword>
<evidence type="ECO:0000313" key="6">
    <source>
        <dbReference type="EMBL" id="KKU89430.1"/>
    </source>
</evidence>
<dbReference type="SUPFAM" id="SSF54001">
    <property type="entry name" value="Cysteine proteinases"/>
    <property type="match status" value="1"/>
</dbReference>
<evidence type="ECO:0000256" key="4">
    <source>
        <dbReference type="ARBA" id="ARBA00022807"/>
    </source>
</evidence>
<reference evidence="6 7" key="1">
    <citation type="journal article" date="2015" name="Nature">
        <title>rRNA introns, odd ribosomes, and small enigmatic genomes across a large radiation of phyla.</title>
        <authorList>
            <person name="Brown C.T."/>
            <person name="Hug L.A."/>
            <person name="Thomas B.C."/>
            <person name="Sharon I."/>
            <person name="Castelle C.J."/>
            <person name="Singh A."/>
            <person name="Wilkins M.J."/>
            <person name="Williams K.H."/>
            <person name="Banfield J.F."/>
        </authorList>
    </citation>
    <scope>NUCLEOTIDE SEQUENCE [LARGE SCALE GENOMIC DNA]</scope>
</reference>
<dbReference type="Gene3D" id="3.90.1720.10">
    <property type="entry name" value="endopeptidase domain like (from Nostoc punctiforme)"/>
    <property type="match status" value="1"/>
</dbReference>
<evidence type="ECO:0000256" key="2">
    <source>
        <dbReference type="ARBA" id="ARBA00022670"/>
    </source>
</evidence>
<accession>A0A0G1X4S0</accession>
<organism evidence="6 7">
    <name type="scientific">Candidatus Wolfebacteria bacterium GW2011_GWA2_47_9b</name>
    <dbReference type="NCBI Taxonomy" id="1619005"/>
    <lineage>
        <taxon>Bacteria</taxon>
        <taxon>Candidatus Wolfeibacteriota</taxon>
    </lineage>
</organism>
<keyword evidence="4" id="KW-0788">Thiol protease</keyword>
<sequence length="156" mass="17925">MERHIKSALIIKKAEQYLGLPYKYGAYRDAHIKTEPEGFDCSFFTYWVYKKALALELPLSSLAQASVAFRNNTEVQNLSDAKTGDLLFFKGDQGHYNESLFDNQRDIYIGHVGIYIQETGEVIHAQSKMGVIKEKLVDLQTRNPRAYQVTFIGNYY</sequence>
<dbReference type="InterPro" id="IPR051202">
    <property type="entry name" value="Peptidase_C40"/>
</dbReference>
<feature type="domain" description="NlpC/P60" evidence="5">
    <location>
        <begin position="4"/>
        <end position="156"/>
    </location>
</feature>
<evidence type="ECO:0000256" key="1">
    <source>
        <dbReference type="ARBA" id="ARBA00007074"/>
    </source>
</evidence>
<evidence type="ECO:0000313" key="7">
    <source>
        <dbReference type="Proteomes" id="UP000033882"/>
    </source>
</evidence>
<evidence type="ECO:0000256" key="3">
    <source>
        <dbReference type="ARBA" id="ARBA00022801"/>
    </source>
</evidence>
<dbReference type="Pfam" id="PF00877">
    <property type="entry name" value="NLPC_P60"/>
    <property type="match status" value="1"/>
</dbReference>
<evidence type="ECO:0000259" key="5">
    <source>
        <dbReference type="PROSITE" id="PS51935"/>
    </source>
</evidence>
<dbReference type="GO" id="GO:0008234">
    <property type="term" value="F:cysteine-type peptidase activity"/>
    <property type="evidence" value="ECO:0007669"/>
    <property type="project" value="UniProtKB-KW"/>
</dbReference>
<dbReference type="InterPro" id="IPR000064">
    <property type="entry name" value="NLP_P60_dom"/>
</dbReference>
<gene>
    <name evidence="6" type="ORF">UY19_C0014G0030</name>
</gene>
<name>A0A0G1X4S0_9BACT</name>
<dbReference type="Proteomes" id="UP000033882">
    <property type="component" value="Unassembled WGS sequence"/>
</dbReference>
<dbReference type="GO" id="GO:0006508">
    <property type="term" value="P:proteolysis"/>
    <property type="evidence" value="ECO:0007669"/>
    <property type="project" value="UniProtKB-KW"/>
</dbReference>
<comment type="caution">
    <text evidence="6">The sequence shown here is derived from an EMBL/GenBank/DDBJ whole genome shotgun (WGS) entry which is preliminary data.</text>
</comment>
<keyword evidence="2" id="KW-0645">Protease</keyword>
<dbReference type="EMBL" id="LCPB01000014">
    <property type="protein sequence ID" value="KKU89430.1"/>
    <property type="molecule type" value="Genomic_DNA"/>
</dbReference>
<comment type="similarity">
    <text evidence="1">Belongs to the peptidase C40 family.</text>
</comment>
<dbReference type="PROSITE" id="PS51935">
    <property type="entry name" value="NLPC_P60"/>
    <property type="match status" value="1"/>
</dbReference>
<dbReference type="AlphaFoldDB" id="A0A0G1X4S0"/>
<dbReference type="PANTHER" id="PTHR47053:SF1">
    <property type="entry name" value="MUREIN DD-ENDOPEPTIDASE MEPH-RELATED"/>
    <property type="match status" value="1"/>
</dbReference>